<dbReference type="GO" id="GO:0031430">
    <property type="term" value="C:M band"/>
    <property type="evidence" value="ECO:0007669"/>
    <property type="project" value="UniProtKB-SubCell"/>
</dbReference>
<proteinExistence type="predicted"/>
<dbReference type="KEGG" id="clec:106661552"/>
<dbReference type="PROSITE" id="PS50023">
    <property type="entry name" value="LIM_DOMAIN_2"/>
    <property type="match status" value="3"/>
</dbReference>
<dbReference type="FunFam" id="2.10.110.10:FF:000005">
    <property type="entry name" value="Testin isoform 1"/>
    <property type="match status" value="1"/>
</dbReference>
<keyword evidence="12" id="KW-1185">Reference proteome</keyword>
<dbReference type="InterPro" id="IPR017351">
    <property type="entry name" value="PINCH-1-4-like"/>
</dbReference>
<keyword evidence="6" id="KW-0965">Cell junction</keyword>
<evidence type="ECO:0000256" key="9">
    <source>
        <dbReference type="PROSITE-ProRule" id="PRU00125"/>
    </source>
</evidence>
<name>A0A8I6R7W0_CIMLE</name>
<dbReference type="PANTHER" id="PTHR24210">
    <property type="entry name" value="LIM DOMAIN-CONTAINING PROTEIN"/>
    <property type="match status" value="1"/>
</dbReference>
<evidence type="ECO:0000256" key="6">
    <source>
        <dbReference type="ARBA" id="ARBA00022949"/>
    </source>
</evidence>
<dbReference type="SUPFAM" id="SSF57716">
    <property type="entry name" value="Glucocorticoid receptor-like (DNA-binding domain)"/>
    <property type="match status" value="3"/>
</dbReference>
<evidence type="ECO:0000313" key="11">
    <source>
        <dbReference type="EnsemblMetazoa" id="XP_014240531.1"/>
    </source>
</evidence>
<dbReference type="PROSITE" id="PS00478">
    <property type="entry name" value="LIM_DOMAIN_1"/>
    <property type="match status" value="1"/>
</dbReference>
<sequence length="236" mass="26935">MYYDGDQENLAPCPKFLHRTRDKAGFPQGDHVDEAHFGKKNTDVTNLVAHSKGSVLCCVCKQPIKGLIVQALNKNWHPNHFLCQHCNKPIKEHKFNVYEGKPYCENDYAHLFLKRCNGCHLPIKDVVVVALNANWHREHFVCANCGTQLCNKGFFEKDMNPYCKKCFEDKYCPKCKGCDESITDTAVMALGEKWHQTCFLCKNCSRPITSGKFEVVNDKPLCDNCSQYLSKADHIP</sequence>
<keyword evidence="4" id="KW-0677">Repeat</keyword>
<accession>A0A8I6R7W0</accession>
<keyword evidence="5 9" id="KW-0862">Zinc</keyword>
<dbReference type="Pfam" id="PF00412">
    <property type="entry name" value="LIM"/>
    <property type="match status" value="3"/>
</dbReference>
<evidence type="ECO:0000256" key="7">
    <source>
        <dbReference type="ARBA" id="ARBA00023038"/>
    </source>
</evidence>
<feature type="domain" description="LIM zinc-binding" evidence="10">
    <location>
        <begin position="114"/>
        <end position="173"/>
    </location>
</feature>
<dbReference type="AlphaFoldDB" id="A0A8I6R7W0"/>
<feature type="domain" description="LIM zinc-binding" evidence="10">
    <location>
        <begin position="174"/>
        <end position="232"/>
    </location>
</feature>
<dbReference type="OMA" id="VCAGPCK"/>
<evidence type="ECO:0000256" key="5">
    <source>
        <dbReference type="ARBA" id="ARBA00022833"/>
    </source>
</evidence>
<dbReference type="Proteomes" id="UP000494040">
    <property type="component" value="Unassembled WGS sequence"/>
</dbReference>
<evidence type="ECO:0000256" key="2">
    <source>
        <dbReference type="ARBA" id="ARBA00022490"/>
    </source>
</evidence>
<keyword evidence="7 9" id="KW-0440">LIM domain</keyword>
<dbReference type="InterPro" id="IPR001781">
    <property type="entry name" value="Znf_LIM"/>
</dbReference>
<dbReference type="SMART" id="SM00132">
    <property type="entry name" value="LIM"/>
    <property type="match status" value="3"/>
</dbReference>
<dbReference type="OrthoDB" id="1112565at2759"/>
<dbReference type="GO" id="GO:0055120">
    <property type="term" value="C:striated muscle dense body"/>
    <property type="evidence" value="ECO:0007669"/>
    <property type="project" value="UniProtKB-ARBA"/>
</dbReference>
<keyword evidence="3 9" id="KW-0479">Metal-binding</keyword>
<evidence type="ECO:0000256" key="1">
    <source>
        <dbReference type="ARBA" id="ARBA00004282"/>
    </source>
</evidence>
<reference evidence="11" key="1">
    <citation type="submission" date="2022-01" db="UniProtKB">
        <authorList>
            <consortium name="EnsemblMetazoa"/>
        </authorList>
    </citation>
    <scope>IDENTIFICATION</scope>
</reference>
<evidence type="ECO:0000256" key="8">
    <source>
        <dbReference type="ARBA" id="ARBA00037833"/>
    </source>
</evidence>
<dbReference type="FunFam" id="2.10.110.10:FF:000008">
    <property type="entry name" value="Paxillin isoform 1"/>
    <property type="match status" value="1"/>
</dbReference>
<dbReference type="EnsemblMetazoa" id="XM_014385045.1">
    <property type="protein sequence ID" value="XP_014240531.1"/>
    <property type="gene ID" value="LOC106661552"/>
</dbReference>
<feature type="domain" description="LIM zinc-binding" evidence="10">
    <location>
        <begin position="55"/>
        <end position="113"/>
    </location>
</feature>
<comment type="subcellular location">
    <subcellularLocation>
        <location evidence="1">Cell junction</location>
    </subcellularLocation>
    <subcellularLocation>
        <location evidence="8">Cytoplasm</location>
        <location evidence="8">Myofibril</location>
        <location evidence="8">Sarcomere</location>
        <location evidence="8">M line</location>
    </subcellularLocation>
</comment>
<dbReference type="FunFam" id="2.10.110.10:FF:000009">
    <property type="entry name" value="Paxillin isoform 1"/>
    <property type="match status" value="1"/>
</dbReference>
<dbReference type="CDD" id="cd08368">
    <property type="entry name" value="LIM"/>
    <property type="match status" value="1"/>
</dbReference>
<dbReference type="GO" id="GO:0070161">
    <property type="term" value="C:anchoring junction"/>
    <property type="evidence" value="ECO:0007669"/>
    <property type="project" value="UniProtKB-SubCell"/>
</dbReference>
<protein>
    <recommendedName>
        <fullName evidence="10">LIM zinc-binding domain-containing protein</fullName>
    </recommendedName>
</protein>
<evidence type="ECO:0000259" key="10">
    <source>
        <dbReference type="PROSITE" id="PS50023"/>
    </source>
</evidence>
<dbReference type="GO" id="GO:0046872">
    <property type="term" value="F:metal ion binding"/>
    <property type="evidence" value="ECO:0007669"/>
    <property type="project" value="UniProtKB-KW"/>
</dbReference>
<evidence type="ECO:0000256" key="4">
    <source>
        <dbReference type="ARBA" id="ARBA00022737"/>
    </source>
</evidence>
<evidence type="ECO:0000256" key="3">
    <source>
        <dbReference type="ARBA" id="ARBA00022723"/>
    </source>
</evidence>
<gene>
    <name evidence="11" type="primary">106661552</name>
</gene>
<keyword evidence="2" id="KW-0963">Cytoplasm</keyword>
<evidence type="ECO:0000313" key="12">
    <source>
        <dbReference type="Proteomes" id="UP000494040"/>
    </source>
</evidence>
<dbReference type="Gene3D" id="2.10.110.10">
    <property type="entry name" value="Cysteine Rich Protein"/>
    <property type="match status" value="3"/>
</dbReference>
<organism evidence="11 12">
    <name type="scientific">Cimex lectularius</name>
    <name type="common">Bed bug</name>
    <name type="synonym">Acanthia lectularia</name>
    <dbReference type="NCBI Taxonomy" id="79782"/>
    <lineage>
        <taxon>Eukaryota</taxon>
        <taxon>Metazoa</taxon>
        <taxon>Ecdysozoa</taxon>
        <taxon>Arthropoda</taxon>
        <taxon>Hexapoda</taxon>
        <taxon>Insecta</taxon>
        <taxon>Pterygota</taxon>
        <taxon>Neoptera</taxon>
        <taxon>Paraneoptera</taxon>
        <taxon>Hemiptera</taxon>
        <taxon>Heteroptera</taxon>
        <taxon>Panheteroptera</taxon>
        <taxon>Cimicomorpha</taxon>
        <taxon>Cimicidae</taxon>
        <taxon>Cimex</taxon>
    </lineage>
</organism>
<dbReference type="PANTHER" id="PTHR24210:SF0">
    <property type="entry name" value="LIM DOMAIN-CONTAINING PROTEIN"/>
    <property type="match status" value="1"/>
</dbReference>